<keyword evidence="1" id="KW-0175">Coiled coil</keyword>
<sequence>MEYWKNHVRSRLHQRDQAEKLPYVGVFTSLSQLEERFEIRTQILDDVQLKSSERGGVESGQNTRVLLLQLRETEHLAEKLSQTVSDLSAVLYLKEAELQFWQSRVVQYRQEALTLAKGRNTVKWTLLDVEFTLECQTKELAALRAEQERLKETLAQALREKEELLQRWMEEKREEAERLNKYNDAQESNDGKWFAHSVLPETETRNRWTCTSTGIMLNQVMSSLPQTLQFERYPKQKSEQKSREYPFSEHDNRHSFKDSISVFTHGVGRRKCLDDRSQHSSHFRLCHDGGDSSTAETGGNLTVYKTDFMGKQANVPTTTRLFPRNHKQKSAEAALAQAEEQFMWFGRHDLLETPQELTATNCSASS</sequence>
<evidence type="ECO:0000259" key="2">
    <source>
        <dbReference type="Pfam" id="PF15115"/>
    </source>
</evidence>
<gene>
    <name evidence="3" type="ORF">SMAX5B_005360</name>
</gene>
<dbReference type="Proteomes" id="UP000246464">
    <property type="component" value="Chromosome 15"/>
</dbReference>
<feature type="domain" description="Domain of unknown function with conserved HDNR motif" evidence="2">
    <location>
        <begin position="183"/>
        <end position="342"/>
    </location>
</feature>
<evidence type="ECO:0000313" key="3">
    <source>
        <dbReference type="EMBL" id="AWP13848.1"/>
    </source>
</evidence>
<keyword evidence="4" id="KW-1185">Reference proteome</keyword>
<evidence type="ECO:0000313" key="4">
    <source>
        <dbReference type="Proteomes" id="UP000246464"/>
    </source>
</evidence>
<name>A0A2U9CBI2_SCOMX</name>
<proteinExistence type="predicted"/>
<protein>
    <submittedName>
        <fullName evidence="3">Putative autophagy-related protein 16-2-like</fullName>
    </submittedName>
</protein>
<dbReference type="InterPro" id="IPR029369">
    <property type="entry name" value="HDNR"/>
</dbReference>
<evidence type="ECO:0000256" key="1">
    <source>
        <dbReference type="SAM" id="Coils"/>
    </source>
</evidence>
<dbReference type="PANTHER" id="PTHR35440:SF1">
    <property type="entry name" value="TESTIS-EXPRESSED PROTEIN 36"/>
    <property type="match status" value="1"/>
</dbReference>
<reference evidence="3 4" key="1">
    <citation type="submission" date="2017-12" db="EMBL/GenBank/DDBJ databases">
        <title>Integrating genomic resources of turbot (Scophthalmus maximus) in depth evaluation of genetic and physical mapping variation across individuals.</title>
        <authorList>
            <person name="Martinez P."/>
        </authorList>
    </citation>
    <scope>NUCLEOTIDE SEQUENCE [LARGE SCALE GENOMIC DNA]</scope>
</reference>
<accession>A0A2U9CBI2</accession>
<organism evidence="3 4">
    <name type="scientific">Scophthalmus maximus</name>
    <name type="common">Turbot</name>
    <name type="synonym">Psetta maxima</name>
    <dbReference type="NCBI Taxonomy" id="52904"/>
    <lineage>
        <taxon>Eukaryota</taxon>
        <taxon>Metazoa</taxon>
        <taxon>Chordata</taxon>
        <taxon>Craniata</taxon>
        <taxon>Vertebrata</taxon>
        <taxon>Euteleostomi</taxon>
        <taxon>Actinopterygii</taxon>
        <taxon>Neopterygii</taxon>
        <taxon>Teleostei</taxon>
        <taxon>Neoteleostei</taxon>
        <taxon>Acanthomorphata</taxon>
        <taxon>Carangaria</taxon>
        <taxon>Pleuronectiformes</taxon>
        <taxon>Pleuronectoidei</taxon>
        <taxon>Scophthalmidae</taxon>
        <taxon>Scophthalmus</taxon>
    </lineage>
</organism>
<dbReference type="EMBL" id="CP026257">
    <property type="protein sequence ID" value="AWP13848.1"/>
    <property type="molecule type" value="Genomic_DNA"/>
</dbReference>
<dbReference type="PANTHER" id="PTHR35440">
    <property type="entry name" value="TESTIS-EXPRESSED PROTEIN 36"/>
    <property type="match status" value="1"/>
</dbReference>
<feature type="coiled-coil region" evidence="1">
    <location>
        <begin position="133"/>
        <end position="189"/>
    </location>
</feature>
<dbReference type="Pfam" id="PF15115">
    <property type="entry name" value="HDNR"/>
    <property type="match status" value="1"/>
</dbReference>
<dbReference type="AlphaFoldDB" id="A0A2U9CBI2"/>